<dbReference type="PANTHER" id="PTHR11579">
    <property type="entry name" value="PROTEIN-L-ISOASPARTATE O-METHYLTRANSFERASE"/>
    <property type="match status" value="1"/>
</dbReference>
<evidence type="ECO:0000256" key="9">
    <source>
        <dbReference type="ARBA" id="ARBA00029295"/>
    </source>
</evidence>
<evidence type="ECO:0000256" key="1">
    <source>
        <dbReference type="ARBA" id="ARBA00004496"/>
    </source>
</evidence>
<comment type="similarity">
    <text evidence="2">Belongs to the methyltransferase superfamily. L-isoaspartyl/D-aspartyl protein methyltransferase family.</text>
</comment>
<dbReference type="AlphaFoldDB" id="A0A2I8VPN8"/>
<dbReference type="InterPro" id="IPR029063">
    <property type="entry name" value="SAM-dependent_MTases_sf"/>
</dbReference>
<organism evidence="10 11">
    <name type="scientific">Salinigranum rubrum</name>
    <dbReference type="NCBI Taxonomy" id="755307"/>
    <lineage>
        <taxon>Archaea</taxon>
        <taxon>Methanobacteriati</taxon>
        <taxon>Methanobacteriota</taxon>
        <taxon>Stenosarchaea group</taxon>
        <taxon>Halobacteria</taxon>
        <taxon>Halobacteriales</taxon>
        <taxon>Haloferacaceae</taxon>
        <taxon>Salinigranum</taxon>
    </lineage>
</organism>
<dbReference type="SUPFAM" id="SSF53335">
    <property type="entry name" value="S-adenosyl-L-methionine-dependent methyltransferases"/>
    <property type="match status" value="1"/>
</dbReference>
<dbReference type="Proteomes" id="UP000236584">
    <property type="component" value="Chromosome"/>
</dbReference>
<dbReference type="RefSeq" id="WP_103427533.1">
    <property type="nucleotide sequence ID" value="NZ_CP026309.1"/>
</dbReference>
<evidence type="ECO:0000256" key="2">
    <source>
        <dbReference type="ARBA" id="ARBA00005369"/>
    </source>
</evidence>
<dbReference type="KEGG" id="srub:C2R22_02130"/>
<dbReference type="EMBL" id="CP026309">
    <property type="protein sequence ID" value="AUV83844.1"/>
    <property type="molecule type" value="Genomic_DNA"/>
</dbReference>
<keyword evidence="6 10" id="KW-0808">Transferase</keyword>
<evidence type="ECO:0000256" key="4">
    <source>
        <dbReference type="ARBA" id="ARBA00022490"/>
    </source>
</evidence>
<dbReference type="GO" id="GO:0005737">
    <property type="term" value="C:cytoplasm"/>
    <property type="evidence" value="ECO:0007669"/>
    <property type="project" value="UniProtKB-SubCell"/>
</dbReference>
<reference evidence="10 11" key="1">
    <citation type="submission" date="2018-01" db="EMBL/GenBank/DDBJ databases">
        <title>Complete genome sequence of Salinigranum rubrum GX10T, an extremely halophilic archaeon isolated from a marine solar saltern.</title>
        <authorList>
            <person name="Han S."/>
        </authorList>
    </citation>
    <scope>NUCLEOTIDE SEQUENCE [LARGE SCALE GENOMIC DNA]</scope>
    <source>
        <strain evidence="10 11">GX10</strain>
    </source>
</reference>
<gene>
    <name evidence="10" type="ORF">C2R22_02130</name>
</gene>
<dbReference type="OrthoDB" id="194891at2157"/>
<dbReference type="GO" id="GO:0004719">
    <property type="term" value="F:protein-L-isoaspartate (D-aspartate) O-methyltransferase activity"/>
    <property type="evidence" value="ECO:0007669"/>
    <property type="project" value="UniProtKB-EC"/>
</dbReference>
<dbReference type="EC" id="2.1.1.77" evidence="3"/>
<keyword evidence="7" id="KW-0949">S-adenosyl-L-methionine</keyword>
<evidence type="ECO:0000256" key="6">
    <source>
        <dbReference type="ARBA" id="ARBA00022679"/>
    </source>
</evidence>
<comment type="catalytic activity">
    <reaction evidence="9">
        <text>[protein]-L-isoaspartate + S-adenosyl-L-methionine = [protein]-L-isoaspartate alpha-methyl ester + S-adenosyl-L-homocysteine</text>
        <dbReference type="Rhea" id="RHEA:12705"/>
        <dbReference type="Rhea" id="RHEA-COMP:12143"/>
        <dbReference type="Rhea" id="RHEA-COMP:12144"/>
        <dbReference type="ChEBI" id="CHEBI:57856"/>
        <dbReference type="ChEBI" id="CHEBI:59789"/>
        <dbReference type="ChEBI" id="CHEBI:90596"/>
        <dbReference type="ChEBI" id="CHEBI:90598"/>
        <dbReference type="EC" id="2.1.1.77"/>
    </reaction>
</comment>
<evidence type="ECO:0000256" key="8">
    <source>
        <dbReference type="ARBA" id="ARBA00025330"/>
    </source>
</evidence>
<protein>
    <recommendedName>
        <fullName evidence="3">protein-L-isoaspartate(D-aspartate) O-methyltransferase</fullName>
        <ecNumber evidence="3">2.1.1.77</ecNumber>
    </recommendedName>
</protein>
<dbReference type="Pfam" id="PF01135">
    <property type="entry name" value="PCMT"/>
    <property type="match status" value="1"/>
</dbReference>
<comment type="function">
    <text evidence="8">Catalyzes the methyl esterification of L-isoaspartyl residues in peptides and proteins that result from spontaneous decomposition of normal L-aspartyl and L-asparaginyl residues. It plays a role in the repair and/or degradation of damaged proteins.</text>
</comment>
<name>A0A2I8VPN8_9EURY</name>
<dbReference type="Gene3D" id="3.40.50.150">
    <property type="entry name" value="Vaccinia Virus protein VP39"/>
    <property type="match status" value="1"/>
</dbReference>
<dbReference type="GeneID" id="35590849"/>
<proteinExistence type="inferred from homology"/>
<dbReference type="InterPro" id="IPR000682">
    <property type="entry name" value="PCMT"/>
</dbReference>
<comment type="subcellular location">
    <subcellularLocation>
        <location evidence="1">Cytoplasm</location>
    </subcellularLocation>
</comment>
<accession>A0A2I8VPN8</accession>
<dbReference type="GO" id="GO:0032259">
    <property type="term" value="P:methylation"/>
    <property type="evidence" value="ECO:0007669"/>
    <property type="project" value="UniProtKB-KW"/>
</dbReference>
<evidence type="ECO:0000313" key="11">
    <source>
        <dbReference type="Proteomes" id="UP000236584"/>
    </source>
</evidence>
<dbReference type="PANTHER" id="PTHR11579:SF0">
    <property type="entry name" value="PROTEIN-L-ISOASPARTATE(D-ASPARTATE) O-METHYLTRANSFERASE"/>
    <property type="match status" value="1"/>
</dbReference>
<keyword evidence="4" id="KW-0963">Cytoplasm</keyword>
<evidence type="ECO:0000256" key="7">
    <source>
        <dbReference type="ARBA" id="ARBA00022691"/>
    </source>
</evidence>
<keyword evidence="11" id="KW-1185">Reference proteome</keyword>
<evidence type="ECO:0000256" key="3">
    <source>
        <dbReference type="ARBA" id="ARBA00011890"/>
    </source>
</evidence>
<keyword evidence="5 10" id="KW-0489">Methyltransferase</keyword>
<evidence type="ECO:0000256" key="5">
    <source>
        <dbReference type="ARBA" id="ARBA00022603"/>
    </source>
</evidence>
<sequence>MDIAVVRDDMVDGIEQRAPLDDTVSQAMRTVPRHEFVEDRPYDNRASEFEGTRVLPPGLAARLVSALSVDPDHSVLVVGVGVGYTAAVAAELVGARRVHAVDIARSLVYEARHNLERAGYGGVLVDCRDGADGLPEYAPYDRILVEAGAISPPKRLLRQLTPDGRLVMPLGGGGREQTLVAVEDDGDEGEVVDEFGAVRFRPLLVDGEQHGASRNRTDREDAEFAEQGYFAPTGWEQEWIDWDEHL</sequence>
<evidence type="ECO:0000313" key="10">
    <source>
        <dbReference type="EMBL" id="AUV83844.1"/>
    </source>
</evidence>